<dbReference type="Proteomes" id="UP000178726">
    <property type="component" value="Unassembled WGS sequence"/>
</dbReference>
<gene>
    <name evidence="1" type="ORF">A3I29_02835</name>
</gene>
<protein>
    <submittedName>
        <fullName evidence="1">Uncharacterized protein</fullName>
    </submittedName>
</protein>
<dbReference type="EMBL" id="MFQK01000005">
    <property type="protein sequence ID" value="OGH81301.1"/>
    <property type="molecule type" value="Genomic_DNA"/>
</dbReference>
<evidence type="ECO:0000313" key="1">
    <source>
        <dbReference type="EMBL" id="OGH81301.1"/>
    </source>
</evidence>
<dbReference type="AlphaFoldDB" id="A0A1F6NBS2"/>
<organism evidence="1 2">
    <name type="scientific">Candidatus Magasanikbacteria bacterium RIFCSPLOWO2_02_FULL_44_11</name>
    <dbReference type="NCBI Taxonomy" id="1798689"/>
    <lineage>
        <taxon>Bacteria</taxon>
        <taxon>Candidatus Magasanikiibacteriota</taxon>
    </lineage>
</organism>
<dbReference type="InterPro" id="IPR037236">
    <property type="entry name" value="STIV_B116-like_sf"/>
</dbReference>
<accession>A0A1F6NBS2</accession>
<name>A0A1F6NBS2_9BACT</name>
<reference evidence="1 2" key="1">
    <citation type="journal article" date="2016" name="Nat. Commun.">
        <title>Thousands of microbial genomes shed light on interconnected biogeochemical processes in an aquifer system.</title>
        <authorList>
            <person name="Anantharaman K."/>
            <person name="Brown C.T."/>
            <person name="Hug L.A."/>
            <person name="Sharon I."/>
            <person name="Castelle C.J."/>
            <person name="Probst A.J."/>
            <person name="Thomas B.C."/>
            <person name="Singh A."/>
            <person name="Wilkins M.J."/>
            <person name="Karaoz U."/>
            <person name="Brodie E.L."/>
            <person name="Williams K.H."/>
            <person name="Hubbard S.S."/>
            <person name="Banfield J.F."/>
        </authorList>
    </citation>
    <scope>NUCLEOTIDE SEQUENCE [LARGE SCALE GENOMIC DNA]</scope>
</reference>
<dbReference type="STRING" id="1798689.A3I29_02835"/>
<comment type="caution">
    <text evidence="1">The sequence shown here is derived from an EMBL/GenBank/DDBJ whole genome shotgun (WGS) entry which is preliminary data.</text>
</comment>
<evidence type="ECO:0000313" key="2">
    <source>
        <dbReference type="Proteomes" id="UP000178726"/>
    </source>
</evidence>
<dbReference type="Gene3D" id="3.40.50.11170">
    <property type="entry name" value="Uncharacterised protein PF08960, DUF1874"/>
    <property type="match status" value="1"/>
</dbReference>
<sequence length="125" mass="13739">MLYFGFGIAPSMFPTNCIIKRSRIGITRGVRLIKAMDHLGKLVSCLNPSHRATIAIMRERFGIGVEIPVTAPKVTLGTGDMILVMGVSGLPRLEGRHEYTRKEAEGAKFMFSLFTVNPVAKVVYA</sequence>
<proteinExistence type="predicted"/>